<gene>
    <name evidence="13" type="ORF">SAMN05216375_12541</name>
    <name evidence="12" type="ORF">TR210_2571</name>
</gene>
<feature type="domain" description="ABC transporter" evidence="10">
    <location>
        <begin position="501"/>
        <end position="736"/>
    </location>
</feature>
<dbReference type="SUPFAM" id="SSF90123">
    <property type="entry name" value="ABC transporter transmembrane region"/>
    <property type="match status" value="1"/>
</dbReference>
<dbReference type="Proteomes" id="UP000076878">
    <property type="component" value="Unassembled WGS sequence"/>
</dbReference>
<feature type="transmembrane region" description="Helical" evidence="9">
    <location>
        <begin position="447"/>
        <end position="465"/>
    </location>
</feature>
<dbReference type="GO" id="GO:0015421">
    <property type="term" value="F:ABC-type oligopeptide transporter activity"/>
    <property type="evidence" value="ECO:0007669"/>
    <property type="project" value="TreeGrafter"/>
</dbReference>
<dbReference type="PANTHER" id="PTHR43394">
    <property type="entry name" value="ATP-DEPENDENT PERMEASE MDL1, MITOCHONDRIAL"/>
    <property type="match status" value="1"/>
</dbReference>
<evidence type="ECO:0000259" key="11">
    <source>
        <dbReference type="PROSITE" id="PS50929"/>
    </source>
</evidence>
<accession>A0A143Z611</accession>
<dbReference type="FunFam" id="3.40.50.300:FF:000854">
    <property type="entry name" value="Multidrug ABC transporter ATP-binding protein"/>
    <property type="match status" value="1"/>
</dbReference>
<dbReference type="PROSITE" id="PS00211">
    <property type="entry name" value="ABC_TRANSPORTER_1"/>
    <property type="match status" value="1"/>
</dbReference>
<dbReference type="Pfam" id="PF00005">
    <property type="entry name" value="ABC_tran"/>
    <property type="match status" value="1"/>
</dbReference>
<dbReference type="SUPFAM" id="SSF52540">
    <property type="entry name" value="P-loop containing nucleoside triphosphate hydrolases"/>
    <property type="match status" value="1"/>
</dbReference>
<dbReference type="InterPro" id="IPR027417">
    <property type="entry name" value="P-loop_NTPase"/>
</dbReference>
<feature type="transmembrane region" description="Helical" evidence="9">
    <location>
        <begin position="407"/>
        <end position="427"/>
    </location>
</feature>
<evidence type="ECO:0000256" key="9">
    <source>
        <dbReference type="SAM" id="Phobius"/>
    </source>
</evidence>
<name>A0A143Z611_9LACT</name>
<feature type="domain" description="ABC transmembrane type-1" evidence="11">
    <location>
        <begin position="228"/>
        <end position="467"/>
    </location>
</feature>
<dbReference type="InterPro" id="IPR003439">
    <property type="entry name" value="ABC_transporter-like_ATP-bd"/>
</dbReference>
<dbReference type="GO" id="GO:0016887">
    <property type="term" value="F:ATP hydrolysis activity"/>
    <property type="evidence" value="ECO:0007669"/>
    <property type="project" value="InterPro"/>
</dbReference>
<dbReference type="CDD" id="cd18548">
    <property type="entry name" value="ABC_6TM_Tm287_like"/>
    <property type="match status" value="1"/>
</dbReference>
<dbReference type="InterPro" id="IPR039421">
    <property type="entry name" value="Type_1_exporter"/>
</dbReference>
<keyword evidence="2" id="KW-0813">Transport</keyword>
<organism evidence="12 14">
    <name type="scientific">Trichococcus ilyis</name>
    <dbReference type="NCBI Taxonomy" id="640938"/>
    <lineage>
        <taxon>Bacteria</taxon>
        <taxon>Bacillati</taxon>
        <taxon>Bacillota</taxon>
        <taxon>Bacilli</taxon>
        <taxon>Lactobacillales</taxon>
        <taxon>Carnobacteriaceae</taxon>
        <taxon>Trichococcus</taxon>
    </lineage>
</organism>
<keyword evidence="7 9" id="KW-1133">Transmembrane helix</keyword>
<dbReference type="InterPro" id="IPR003593">
    <property type="entry name" value="AAA+_ATPase"/>
</dbReference>
<dbReference type="EMBL" id="FJNB01000024">
    <property type="protein sequence ID" value="CZR08380.1"/>
    <property type="molecule type" value="Genomic_DNA"/>
</dbReference>
<comment type="subcellular location">
    <subcellularLocation>
        <location evidence="1">Cell membrane</location>
        <topology evidence="1">Multi-pass membrane protein</topology>
    </subcellularLocation>
</comment>
<evidence type="ECO:0000313" key="13">
    <source>
        <dbReference type="EMBL" id="SEJ76448.1"/>
    </source>
</evidence>
<keyword evidence="6 13" id="KW-0067">ATP-binding</keyword>
<keyword evidence="8 9" id="KW-0472">Membrane</keyword>
<evidence type="ECO:0000256" key="6">
    <source>
        <dbReference type="ARBA" id="ARBA00022840"/>
    </source>
</evidence>
<keyword evidence="4 9" id="KW-0812">Transmembrane</keyword>
<feature type="transmembrane region" description="Helical" evidence="9">
    <location>
        <begin position="324"/>
        <end position="346"/>
    </location>
</feature>
<dbReference type="GO" id="GO:0005524">
    <property type="term" value="F:ATP binding"/>
    <property type="evidence" value="ECO:0007669"/>
    <property type="project" value="UniProtKB-KW"/>
</dbReference>
<feature type="transmembrane region" description="Helical" evidence="9">
    <location>
        <begin position="298"/>
        <end position="318"/>
    </location>
</feature>
<keyword evidence="15" id="KW-1185">Reference proteome</keyword>
<dbReference type="AlphaFoldDB" id="A0A143Z611"/>
<dbReference type="SMART" id="SM00382">
    <property type="entry name" value="AAA"/>
    <property type="match status" value="1"/>
</dbReference>
<dbReference type="GO" id="GO:0005886">
    <property type="term" value="C:plasma membrane"/>
    <property type="evidence" value="ECO:0007669"/>
    <property type="project" value="UniProtKB-SubCell"/>
</dbReference>
<sequence length="744" mass="81590">MQMKVIMKYLKPFAGAILVSLLILFGQAIGELSLPNLMSDIVKTGIQNGGIEQEAPEALPSDGFALMTLFMDEKDKETFQESYQLIEGGSAQAEAYKDEFPDSRNADLYVLDETDPERLSALESIFSKASYSFVTFMKEMGGQQGDAATVGTESGFEDVDMNQLYALLPQLQFLPKEAFAESMEVAEAAEPMLYSQIGILFTKLFYQDLGADMDAIQNRYIMTKGAQMLAIALAVSIASVAVAYFSSRVAAKVSGKMRRDVFAKVESFSNAEFDNFSTASLITRTTNDVQQIQQLITIGIRMLCYAPILATGGLIMAIDKSVSLAWTIAVAVIALLGIMLSILSIAMPKFKMLQSLTDRLNLVSRENLSGMMVIRAFGNESFEENRFNDANEEYTYTNRFVQRLMSLLMPAMMLVMNGVSILIIWFGSQQVADSALQIGDMMAYIQYVMQIIMAFLMISMMFIFLPRASVSAIRIGEVLDTDLSITDPKEAQVNSKNEGVITFNNVSYHYPKASENVLSGISFTARPGETTAIIGSTGSGKSTLINLIPRFYDVTDGAIEIDGIDIRKMTQAELRRNIGYVPQKGMLFSGDIASNISYGKDDASMDDIMKAIEVAQAQNFVAEMEEGIETAIAQGGGNVSGGQKQRLAIARALVKKAPIYIFDDSFSALDFKTDAALRSALDDYTDNATVLIVAQRISTIMDAEQIIVLDKGKIVGIGTHDALMKNCETYQEIAKSQLSEEELA</sequence>
<dbReference type="STRING" id="640938.TR210_2571"/>
<evidence type="ECO:0000313" key="14">
    <source>
        <dbReference type="Proteomes" id="UP000076878"/>
    </source>
</evidence>
<evidence type="ECO:0000256" key="8">
    <source>
        <dbReference type="ARBA" id="ARBA00023136"/>
    </source>
</evidence>
<evidence type="ECO:0000256" key="3">
    <source>
        <dbReference type="ARBA" id="ARBA00022475"/>
    </source>
</evidence>
<dbReference type="PANTHER" id="PTHR43394:SF1">
    <property type="entry name" value="ATP-BINDING CASSETTE SUB-FAMILY B MEMBER 10, MITOCHONDRIAL"/>
    <property type="match status" value="1"/>
</dbReference>
<reference evidence="12 14" key="1">
    <citation type="submission" date="2016-02" db="EMBL/GenBank/DDBJ databases">
        <authorList>
            <person name="Wen L."/>
            <person name="He K."/>
            <person name="Yang H."/>
        </authorList>
    </citation>
    <scope>NUCLEOTIDE SEQUENCE [LARGE SCALE GENOMIC DNA]</scope>
    <source>
        <strain evidence="12">Trichococcus_R210</strain>
    </source>
</reference>
<evidence type="ECO:0000256" key="7">
    <source>
        <dbReference type="ARBA" id="ARBA00022989"/>
    </source>
</evidence>
<dbReference type="InterPro" id="IPR011527">
    <property type="entry name" value="ABC1_TM_dom"/>
</dbReference>
<evidence type="ECO:0000259" key="10">
    <source>
        <dbReference type="PROSITE" id="PS50893"/>
    </source>
</evidence>
<dbReference type="Proteomes" id="UP000199280">
    <property type="component" value="Unassembled WGS sequence"/>
</dbReference>
<dbReference type="InterPro" id="IPR017871">
    <property type="entry name" value="ABC_transporter-like_CS"/>
</dbReference>
<keyword evidence="5" id="KW-0547">Nucleotide-binding</keyword>
<evidence type="ECO:0000256" key="1">
    <source>
        <dbReference type="ARBA" id="ARBA00004651"/>
    </source>
</evidence>
<dbReference type="PROSITE" id="PS50929">
    <property type="entry name" value="ABC_TM1F"/>
    <property type="match status" value="1"/>
</dbReference>
<proteinExistence type="predicted"/>
<reference evidence="13 15" key="2">
    <citation type="submission" date="2016-10" db="EMBL/GenBank/DDBJ databases">
        <authorList>
            <person name="Varghese N."/>
            <person name="Submissions S."/>
        </authorList>
    </citation>
    <scope>NUCLEOTIDE SEQUENCE [LARGE SCALE GENOMIC DNA]</scope>
    <source>
        <strain evidence="13 15">DSM 22150</strain>
    </source>
</reference>
<evidence type="ECO:0000256" key="4">
    <source>
        <dbReference type="ARBA" id="ARBA00022692"/>
    </source>
</evidence>
<protein>
    <submittedName>
        <fullName evidence="13">ATP-binding cassette, subfamily B</fullName>
    </submittedName>
    <submittedName>
        <fullName evidence="12">Abc transporter</fullName>
    </submittedName>
</protein>
<evidence type="ECO:0000313" key="15">
    <source>
        <dbReference type="Proteomes" id="UP000199280"/>
    </source>
</evidence>
<evidence type="ECO:0000313" key="12">
    <source>
        <dbReference type="EMBL" id="CZR08380.1"/>
    </source>
</evidence>
<dbReference type="InterPro" id="IPR036640">
    <property type="entry name" value="ABC1_TM_sf"/>
</dbReference>
<evidence type="ECO:0000256" key="5">
    <source>
        <dbReference type="ARBA" id="ARBA00022741"/>
    </source>
</evidence>
<dbReference type="EMBL" id="FNYT01000025">
    <property type="protein sequence ID" value="SEJ76448.1"/>
    <property type="molecule type" value="Genomic_DNA"/>
</dbReference>
<dbReference type="Gene3D" id="3.40.50.300">
    <property type="entry name" value="P-loop containing nucleotide triphosphate hydrolases"/>
    <property type="match status" value="1"/>
</dbReference>
<evidence type="ECO:0000256" key="2">
    <source>
        <dbReference type="ARBA" id="ARBA00022448"/>
    </source>
</evidence>
<feature type="transmembrane region" description="Helical" evidence="9">
    <location>
        <begin position="228"/>
        <end position="251"/>
    </location>
</feature>
<dbReference type="Gene3D" id="1.20.1560.10">
    <property type="entry name" value="ABC transporter type 1, transmembrane domain"/>
    <property type="match status" value="1"/>
</dbReference>
<dbReference type="Pfam" id="PF00664">
    <property type="entry name" value="ABC_membrane"/>
    <property type="match status" value="1"/>
</dbReference>
<dbReference type="PROSITE" id="PS50893">
    <property type="entry name" value="ABC_TRANSPORTER_2"/>
    <property type="match status" value="1"/>
</dbReference>
<keyword evidence="3" id="KW-1003">Cell membrane</keyword>